<keyword evidence="4" id="KW-0808">Transferase</keyword>
<accession>A0A1F5FZM7</accession>
<dbReference type="GO" id="GO:0016763">
    <property type="term" value="F:pentosyltransferase activity"/>
    <property type="evidence" value="ECO:0007669"/>
    <property type="project" value="TreeGrafter"/>
</dbReference>
<dbReference type="Pfam" id="PF13231">
    <property type="entry name" value="PMT_2"/>
    <property type="match status" value="1"/>
</dbReference>
<dbReference type="GO" id="GO:0005886">
    <property type="term" value="C:plasma membrane"/>
    <property type="evidence" value="ECO:0007669"/>
    <property type="project" value="UniProtKB-SubCell"/>
</dbReference>
<dbReference type="InterPro" id="IPR050297">
    <property type="entry name" value="LipidA_mod_glycosyltrf_83"/>
</dbReference>
<proteinExistence type="predicted"/>
<dbReference type="PANTHER" id="PTHR33908">
    <property type="entry name" value="MANNOSYLTRANSFERASE YKCB-RELATED"/>
    <property type="match status" value="1"/>
</dbReference>
<feature type="transmembrane region" description="Helical" evidence="8">
    <location>
        <begin position="142"/>
        <end position="169"/>
    </location>
</feature>
<feature type="transmembrane region" description="Helical" evidence="8">
    <location>
        <begin position="236"/>
        <end position="254"/>
    </location>
</feature>
<feature type="transmembrane region" description="Helical" evidence="8">
    <location>
        <begin position="113"/>
        <end position="130"/>
    </location>
</feature>
<evidence type="ECO:0000313" key="11">
    <source>
        <dbReference type="Proteomes" id="UP000177069"/>
    </source>
</evidence>
<evidence type="ECO:0000256" key="1">
    <source>
        <dbReference type="ARBA" id="ARBA00004651"/>
    </source>
</evidence>
<feature type="transmembrane region" description="Helical" evidence="8">
    <location>
        <begin position="88"/>
        <end position="107"/>
    </location>
</feature>
<sequence length="467" mass="53078">MFSLAQNYITRGFWGDEAWTSLISQLPYREMLKTTAADFHPPGYYTMIELWYKVFSTGEVSTRLVSIIFYLLTVFMVYKLASFVRGKIFGILSALVVAINPIFFTYAFEARNYTMFAFAATGSIFFLLELSKKFTLLRALGFIFFSTLGIYTHYYMFFVLAAEFIYISLFDRKTLFATIVAYFVVGLLYLPWLPFLLGQVRSVGQNYWIGGIDRHTHYEALLRILGGEQQNAIRPWLFTLSIVLLIIGLIQHALRHSSTNTSATSSVPNGSGPGFEKSPLRQVRLGFKGQAFLLIWLWAIVPFILSTLPGLRIDGVRLPFRPIFFWRYLIGASVPLSIVMVYTVQKLPKYLMFGSACLLLVLSLAIDFLTFGRQPYSFREVYQQNIVGQINASDKIVTVLPSFAEVLYYRNRNKLTNDIIVLPEGLVQFSGKSLLDAYVANGVVRIDQAPSGRYFELTPGPTSVIRD</sequence>
<feature type="transmembrane region" description="Helical" evidence="8">
    <location>
        <begin position="60"/>
        <end position="81"/>
    </location>
</feature>
<keyword evidence="5 8" id="KW-0812">Transmembrane</keyword>
<keyword evidence="6 8" id="KW-1133">Transmembrane helix</keyword>
<keyword evidence="2" id="KW-1003">Cell membrane</keyword>
<comment type="subcellular location">
    <subcellularLocation>
        <location evidence="1">Cell membrane</location>
        <topology evidence="1">Multi-pass membrane protein</topology>
    </subcellularLocation>
</comment>
<feature type="transmembrane region" description="Helical" evidence="8">
    <location>
        <begin position="175"/>
        <end position="197"/>
    </location>
</feature>
<evidence type="ECO:0000256" key="2">
    <source>
        <dbReference type="ARBA" id="ARBA00022475"/>
    </source>
</evidence>
<organism evidence="10 11">
    <name type="scientific">Candidatus Curtissbacteria bacterium RIFCSPHIGHO2_01_FULL_41_13</name>
    <dbReference type="NCBI Taxonomy" id="1797745"/>
    <lineage>
        <taxon>Bacteria</taxon>
        <taxon>Candidatus Curtissiibacteriota</taxon>
    </lineage>
</organism>
<reference evidence="10 11" key="1">
    <citation type="journal article" date="2016" name="Nat. Commun.">
        <title>Thousands of microbial genomes shed light on interconnected biogeochemical processes in an aquifer system.</title>
        <authorList>
            <person name="Anantharaman K."/>
            <person name="Brown C.T."/>
            <person name="Hug L.A."/>
            <person name="Sharon I."/>
            <person name="Castelle C.J."/>
            <person name="Probst A.J."/>
            <person name="Thomas B.C."/>
            <person name="Singh A."/>
            <person name="Wilkins M.J."/>
            <person name="Karaoz U."/>
            <person name="Brodie E.L."/>
            <person name="Williams K.H."/>
            <person name="Hubbard S.S."/>
            <person name="Banfield J.F."/>
        </authorList>
    </citation>
    <scope>NUCLEOTIDE SEQUENCE [LARGE SCALE GENOMIC DNA]</scope>
</reference>
<gene>
    <name evidence="10" type="ORF">A2696_02250</name>
</gene>
<feature type="domain" description="Glycosyltransferase RgtA/B/C/D-like" evidence="9">
    <location>
        <begin position="40"/>
        <end position="191"/>
    </location>
</feature>
<dbReference type="EMBL" id="MFBA01000038">
    <property type="protein sequence ID" value="OGD85080.1"/>
    <property type="molecule type" value="Genomic_DNA"/>
</dbReference>
<feature type="transmembrane region" description="Helical" evidence="8">
    <location>
        <begin position="350"/>
        <end position="369"/>
    </location>
</feature>
<evidence type="ECO:0000256" key="7">
    <source>
        <dbReference type="ARBA" id="ARBA00023136"/>
    </source>
</evidence>
<comment type="caution">
    <text evidence="10">The sequence shown here is derived from an EMBL/GenBank/DDBJ whole genome shotgun (WGS) entry which is preliminary data.</text>
</comment>
<evidence type="ECO:0000256" key="6">
    <source>
        <dbReference type="ARBA" id="ARBA00022989"/>
    </source>
</evidence>
<dbReference type="InterPro" id="IPR038731">
    <property type="entry name" value="RgtA/B/C-like"/>
</dbReference>
<dbReference type="Proteomes" id="UP000177069">
    <property type="component" value="Unassembled WGS sequence"/>
</dbReference>
<feature type="transmembrane region" description="Helical" evidence="8">
    <location>
        <begin position="291"/>
        <end position="311"/>
    </location>
</feature>
<evidence type="ECO:0000256" key="5">
    <source>
        <dbReference type="ARBA" id="ARBA00022692"/>
    </source>
</evidence>
<evidence type="ECO:0000313" key="10">
    <source>
        <dbReference type="EMBL" id="OGD85080.1"/>
    </source>
</evidence>
<protein>
    <recommendedName>
        <fullName evidence="9">Glycosyltransferase RgtA/B/C/D-like domain-containing protein</fullName>
    </recommendedName>
</protein>
<evidence type="ECO:0000256" key="3">
    <source>
        <dbReference type="ARBA" id="ARBA00022676"/>
    </source>
</evidence>
<dbReference type="PANTHER" id="PTHR33908:SF11">
    <property type="entry name" value="MEMBRANE PROTEIN"/>
    <property type="match status" value="1"/>
</dbReference>
<name>A0A1F5FZM7_9BACT</name>
<keyword evidence="7 8" id="KW-0472">Membrane</keyword>
<dbReference type="GO" id="GO:0009103">
    <property type="term" value="P:lipopolysaccharide biosynthetic process"/>
    <property type="evidence" value="ECO:0007669"/>
    <property type="project" value="UniProtKB-ARBA"/>
</dbReference>
<dbReference type="AlphaFoldDB" id="A0A1F5FZM7"/>
<evidence type="ECO:0000256" key="4">
    <source>
        <dbReference type="ARBA" id="ARBA00022679"/>
    </source>
</evidence>
<evidence type="ECO:0000259" key="9">
    <source>
        <dbReference type="Pfam" id="PF13231"/>
    </source>
</evidence>
<feature type="transmembrane region" description="Helical" evidence="8">
    <location>
        <begin position="323"/>
        <end position="344"/>
    </location>
</feature>
<keyword evidence="3" id="KW-0328">Glycosyltransferase</keyword>
<evidence type="ECO:0000256" key="8">
    <source>
        <dbReference type="SAM" id="Phobius"/>
    </source>
</evidence>